<dbReference type="PIRSF" id="PIRSF017082">
    <property type="entry name" value="YflP"/>
    <property type="match status" value="1"/>
</dbReference>
<dbReference type="InterPro" id="IPR005064">
    <property type="entry name" value="BUG"/>
</dbReference>
<dbReference type="Gene3D" id="3.40.190.150">
    <property type="entry name" value="Bordetella uptake gene, domain 1"/>
    <property type="match status" value="1"/>
</dbReference>
<dbReference type="RefSeq" id="WP_105749020.1">
    <property type="nucleotide sequence ID" value="NZ_PVLQ01000053.1"/>
</dbReference>
<keyword evidence="2" id="KW-0732">Signal</keyword>
<evidence type="ECO:0000256" key="1">
    <source>
        <dbReference type="ARBA" id="ARBA00006987"/>
    </source>
</evidence>
<protein>
    <recommendedName>
        <fullName evidence="5">ABC transporter substrate-binding protein</fullName>
    </recommendedName>
</protein>
<dbReference type="EMBL" id="PVLQ01000053">
    <property type="protein sequence ID" value="PRD64666.1"/>
    <property type="molecule type" value="Genomic_DNA"/>
</dbReference>
<comment type="caution">
    <text evidence="3">The sequence shown here is derived from an EMBL/GenBank/DDBJ whole genome shotgun (WGS) entry which is preliminary data.</text>
</comment>
<feature type="chain" id="PRO_5015777276" description="ABC transporter substrate-binding protein" evidence="2">
    <location>
        <begin position="23"/>
        <end position="322"/>
    </location>
</feature>
<feature type="signal peptide" evidence="2">
    <location>
        <begin position="1"/>
        <end position="22"/>
    </location>
</feature>
<reference evidence="3 4" key="1">
    <citation type="submission" date="2018-03" db="EMBL/GenBank/DDBJ databases">
        <title>Comparative genomics illustrates the genes involved in a hyperalkaliphilic mechanisms of Serpentinomonas isolated from highly-alkaline calcium-rich serpentinized springs.</title>
        <authorList>
            <person name="Suzuki S."/>
            <person name="Ishii S."/>
            <person name="Walworth N."/>
            <person name="Bird L."/>
            <person name="Kuenen J.G."/>
            <person name="Nealson K.H."/>
        </authorList>
    </citation>
    <scope>NUCLEOTIDE SEQUENCE [LARGE SCALE GENOMIC DNA]</scope>
    <source>
        <strain evidence="3 4">P1</strain>
    </source>
</reference>
<evidence type="ECO:0008006" key="5">
    <source>
        <dbReference type="Google" id="ProtNLM"/>
    </source>
</evidence>
<sequence length="322" mass="33822">MKSITRILVPMCLLLGTASSMAQGKYPDGPIKLIVPFAAGGGVDNAARLIAKQMQSSLNVPIIIENRPGANGSIGGKAVQTAAADGQTLLFSASTQVLARQVMASPPYDPLTDFSFVARVGQAPLLMVISPGLPQGKLKDVMDAAKQNPDKWSAGLPALGAASHLATLMLAKQGNLKLTTVTYRGTAPALTDVAGGHTQILIDSIVSLQSMAKTGRVKPIIVTSAARSSVMPQIPTAVESGYPKFVAESWYGIWAPKGLADDRVQQLNRAANDAVKELAKSGALEKLGLEPVVESSADFRKYATQYLADNAELLKESGFKPE</sequence>
<dbReference type="AlphaFoldDB" id="A0A2S9K2H0"/>
<evidence type="ECO:0000313" key="3">
    <source>
        <dbReference type="EMBL" id="PRD64666.1"/>
    </source>
</evidence>
<dbReference type="Pfam" id="PF03401">
    <property type="entry name" value="TctC"/>
    <property type="match status" value="1"/>
</dbReference>
<name>A0A2S9K2H0_9BURK</name>
<evidence type="ECO:0000313" key="4">
    <source>
        <dbReference type="Proteomes" id="UP000238589"/>
    </source>
</evidence>
<dbReference type="Proteomes" id="UP000238589">
    <property type="component" value="Unassembled WGS sequence"/>
</dbReference>
<dbReference type="InterPro" id="IPR042100">
    <property type="entry name" value="Bug_dom1"/>
</dbReference>
<dbReference type="PANTHER" id="PTHR42928">
    <property type="entry name" value="TRICARBOXYLATE-BINDING PROTEIN"/>
    <property type="match status" value="1"/>
</dbReference>
<dbReference type="SUPFAM" id="SSF53850">
    <property type="entry name" value="Periplasmic binding protein-like II"/>
    <property type="match status" value="1"/>
</dbReference>
<keyword evidence="4" id="KW-1185">Reference proteome</keyword>
<dbReference type="PANTHER" id="PTHR42928:SF5">
    <property type="entry name" value="BLR1237 PROTEIN"/>
    <property type="match status" value="1"/>
</dbReference>
<dbReference type="Gene3D" id="3.40.190.10">
    <property type="entry name" value="Periplasmic binding protein-like II"/>
    <property type="match status" value="1"/>
</dbReference>
<organism evidence="3 4">
    <name type="scientific">Malikia granosa</name>
    <dbReference type="NCBI Taxonomy" id="263067"/>
    <lineage>
        <taxon>Bacteria</taxon>
        <taxon>Pseudomonadati</taxon>
        <taxon>Pseudomonadota</taxon>
        <taxon>Betaproteobacteria</taxon>
        <taxon>Burkholderiales</taxon>
        <taxon>Comamonadaceae</taxon>
        <taxon>Malikia</taxon>
    </lineage>
</organism>
<accession>A0A2S9K2H0</accession>
<gene>
    <name evidence="3" type="ORF">C6P64_13130</name>
</gene>
<proteinExistence type="inferred from homology"/>
<dbReference type="CDD" id="cd07012">
    <property type="entry name" value="PBP2_Bug_TTT"/>
    <property type="match status" value="1"/>
</dbReference>
<dbReference type="OrthoDB" id="8879498at2"/>
<comment type="similarity">
    <text evidence="1">Belongs to the UPF0065 (bug) family.</text>
</comment>
<evidence type="ECO:0000256" key="2">
    <source>
        <dbReference type="SAM" id="SignalP"/>
    </source>
</evidence>